<gene>
    <name evidence="10" type="ORF">SAMN05216241_101268</name>
</gene>
<keyword evidence="3" id="KW-0560">Oxidoreductase</keyword>
<evidence type="ECO:0000256" key="5">
    <source>
        <dbReference type="ARBA" id="ARBA00049243"/>
    </source>
</evidence>
<feature type="domain" description="Alcohol dehydrogenase iron-type/glycerol dehydrogenase GldA" evidence="8">
    <location>
        <begin position="11"/>
        <end position="175"/>
    </location>
</feature>
<accession>A0A1G7LJ33</accession>
<dbReference type="FunFam" id="1.20.1090.10:FF:000001">
    <property type="entry name" value="Aldehyde-alcohol dehydrogenase"/>
    <property type="match status" value="1"/>
</dbReference>
<keyword evidence="11" id="KW-1185">Reference proteome</keyword>
<evidence type="ECO:0000256" key="7">
    <source>
        <dbReference type="ARBA" id="ARBA00076680"/>
    </source>
</evidence>
<comment type="catalytic activity">
    <reaction evidence="5">
        <text>a primary alcohol + NAD(+) = an aldehyde + NADH + H(+)</text>
        <dbReference type="Rhea" id="RHEA:10736"/>
        <dbReference type="ChEBI" id="CHEBI:15378"/>
        <dbReference type="ChEBI" id="CHEBI:15734"/>
        <dbReference type="ChEBI" id="CHEBI:17478"/>
        <dbReference type="ChEBI" id="CHEBI:57540"/>
        <dbReference type="ChEBI" id="CHEBI:57945"/>
        <dbReference type="EC" id="1.1.1.1"/>
    </reaction>
</comment>
<dbReference type="GO" id="GO:0046872">
    <property type="term" value="F:metal ion binding"/>
    <property type="evidence" value="ECO:0007669"/>
    <property type="project" value="InterPro"/>
</dbReference>
<evidence type="ECO:0000259" key="9">
    <source>
        <dbReference type="Pfam" id="PF25137"/>
    </source>
</evidence>
<dbReference type="EMBL" id="FNCE01000001">
    <property type="protein sequence ID" value="SDF49461.1"/>
    <property type="molecule type" value="Genomic_DNA"/>
</dbReference>
<comment type="similarity">
    <text evidence="2">Belongs to the iron-containing alcohol dehydrogenase family.</text>
</comment>
<evidence type="ECO:0000256" key="3">
    <source>
        <dbReference type="ARBA" id="ARBA00023002"/>
    </source>
</evidence>
<proteinExistence type="inferred from homology"/>
<comment type="catalytic activity">
    <reaction evidence="4">
        <text>a secondary alcohol + NAD(+) = a ketone + NADH + H(+)</text>
        <dbReference type="Rhea" id="RHEA:10740"/>
        <dbReference type="ChEBI" id="CHEBI:15378"/>
        <dbReference type="ChEBI" id="CHEBI:17087"/>
        <dbReference type="ChEBI" id="CHEBI:35681"/>
        <dbReference type="ChEBI" id="CHEBI:57540"/>
        <dbReference type="ChEBI" id="CHEBI:57945"/>
        <dbReference type="EC" id="1.1.1.1"/>
    </reaction>
</comment>
<dbReference type="Pfam" id="PF00465">
    <property type="entry name" value="Fe-ADH"/>
    <property type="match status" value="1"/>
</dbReference>
<reference evidence="10 11" key="1">
    <citation type="submission" date="2016-10" db="EMBL/GenBank/DDBJ databases">
        <authorList>
            <person name="de Groot N.N."/>
        </authorList>
    </citation>
    <scope>NUCLEOTIDE SEQUENCE [LARGE SCALE GENOMIC DNA]</scope>
    <source>
        <strain evidence="10 11">DSM 25584</strain>
    </source>
</reference>
<dbReference type="AlphaFoldDB" id="A0A1G7LJ33"/>
<dbReference type="CDD" id="cd08194">
    <property type="entry name" value="Fe-ADH-like"/>
    <property type="match status" value="1"/>
</dbReference>
<organism evidence="10 11">
    <name type="scientific">Limimonas halophila</name>
    <dbReference type="NCBI Taxonomy" id="1082479"/>
    <lineage>
        <taxon>Bacteria</taxon>
        <taxon>Pseudomonadati</taxon>
        <taxon>Pseudomonadota</taxon>
        <taxon>Alphaproteobacteria</taxon>
        <taxon>Rhodospirillales</taxon>
        <taxon>Rhodovibrionaceae</taxon>
        <taxon>Limimonas</taxon>
    </lineage>
</organism>
<dbReference type="Gene3D" id="3.40.50.1970">
    <property type="match status" value="1"/>
</dbReference>
<dbReference type="Gene3D" id="1.20.1090.10">
    <property type="entry name" value="Dehydroquinate synthase-like - alpha domain"/>
    <property type="match status" value="1"/>
</dbReference>
<evidence type="ECO:0000259" key="8">
    <source>
        <dbReference type="Pfam" id="PF00465"/>
    </source>
</evidence>
<dbReference type="GO" id="GO:0004022">
    <property type="term" value="F:alcohol dehydrogenase (NAD+) activity"/>
    <property type="evidence" value="ECO:0007669"/>
    <property type="project" value="UniProtKB-EC"/>
</dbReference>
<dbReference type="InterPro" id="IPR039697">
    <property type="entry name" value="Alcohol_dehydrogenase_Fe"/>
</dbReference>
<dbReference type="SUPFAM" id="SSF56796">
    <property type="entry name" value="Dehydroquinate synthase-like"/>
    <property type="match status" value="1"/>
</dbReference>
<evidence type="ECO:0000313" key="11">
    <source>
        <dbReference type="Proteomes" id="UP000199415"/>
    </source>
</evidence>
<dbReference type="FunFam" id="3.40.50.1970:FF:000003">
    <property type="entry name" value="Alcohol dehydrogenase, iron-containing"/>
    <property type="match status" value="1"/>
</dbReference>
<dbReference type="PANTHER" id="PTHR11496:SF102">
    <property type="entry name" value="ALCOHOL DEHYDROGENASE 4"/>
    <property type="match status" value="1"/>
</dbReference>
<evidence type="ECO:0000313" key="10">
    <source>
        <dbReference type="EMBL" id="SDF49461.1"/>
    </source>
</evidence>
<dbReference type="InterPro" id="IPR056798">
    <property type="entry name" value="ADH_Fe_C"/>
</dbReference>
<dbReference type="PANTHER" id="PTHR11496">
    <property type="entry name" value="ALCOHOL DEHYDROGENASE"/>
    <property type="match status" value="1"/>
</dbReference>
<dbReference type="Pfam" id="PF25137">
    <property type="entry name" value="ADH_Fe_C"/>
    <property type="match status" value="1"/>
</dbReference>
<dbReference type="STRING" id="1082479.SAMN05216241_101268"/>
<sequence length="386" mass="40507">MTATFMHPRILQLGGGAIDTIGDTLAKTGVRHPLIVTDPEMARLPAFERLTGALDAAGVSYGTFTGVVPDPTTTAVDAGVAAYRDGGHDGMIGFGGGSSLDTAKAIGILLGGGGQMRDWKVPAAPDVEVPPLIAVPTTAGTGSEVTKVTVITDVETDEKMLIMGLSAVPAAAIVDYTLTLGKPFRLTADTGLDSLTHGIEAYVSRKANPHTDTFALSAMRVISANIRRACFHGDDHDAREAMMLGAMHGGMAFANASVCLVHGMSRPIGAFFHVPHGMSNAMLLPEITAFSVEAAPERYATCARTMGVTAPDSDDATACDDLIAALRQLNRDLEVPTPKSYGIDPERYQAVKETMAEQALASGSPGNNPRQPSKAEIMDLYDRVWA</sequence>
<protein>
    <recommendedName>
        <fullName evidence="6">Alcohol dehydrogenase 2</fullName>
    </recommendedName>
    <alternativeName>
        <fullName evidence="7">Alcohol dehydrogenase II</fullName>
    </alternativeName>
</protein>
<dbReference type="OrthoDB" id="9815791at2"/>
<feature type="domain" description="Fe-containing alcohol dehydrogenase-like C-terminal" evidence="9">
    <location>
        <begin position="187"/>
        <end position="384"/>
    </location>
</feature>
<dbReference type="Proteomes" id="UP000199415">
    <property type="component" value="Unassembled WGS sequence"/>
</dbReference>
<comment type="cofactor">
    <cofactor evidence="1">
        <name>Fe cation</name>
        <dbReference type="ChEBI" id="CHEBI:24875"/>
    </cofactor>
</comment>
<dbReference type="RefSeq" id="WP_090018304.1">
    <property type="nucleotide sequence ID" value="NZ_FNCE01000001.1"/>
</dbReference>
<evidence type="ECO:0000256" key="1">
    <source>
        <dbReference type="ARBA" id="ARBA00001962"/>
    </source>
</evidence>
<name>A0A1G7LJ33_9PROT</name>
<evidence type="ECO:0000256" key="2">
    <source>
        <dbReference type="ARBA" id="ARBA00007358"/>
    </source>
</evidence>
<dbReference type="InterPro" id="IPR001670">
    <property type="entry name" value="ADH_Fe/GldA"/>
</dbReference>
<evidence type="ECO:0000256" key="4">
    <source>
        <dbReference type="ARBA" id="ARBA00049164"/>
    </source>
</evidence>
<evidence type="ECO:0000256" key="6">
    <source>
        <dbReference type="ARBA" id="ARBA00074848"/>
    </source>
</evidence>